<dbReference type="GO" id="GO:0046872">
    <property type="term" value="F:metal ion binding"/>
    <property type="evidence" value="ECO:0007669"/>
    <property type="project" value="UniProtKB-KW"/>
</dbReference>
<evidence type="ECO:0000256" key="2">
    <source>
        <dbReference type="ARBA" id="ARBA00022723"/>
    </source>
</evidence>
<proteinExistence type="inferred from homology"/>
<dbReference type="PANTHER" id="PTHR30502">
    <property type="entry name" value="2-KETO-3-DEOXY-L-RHAMNONATE ALDOLASE"/>
    <property type="match status" value="1"/>
</dbReference>
<keyword evidence="2" id="KW-0479">Metal-binding</keyword>
<dbReference type="InterPro" id="IPR050251">
    <property type="entry name" value="HpcH-HpaI_aldolase"/>
</dbReference>
<keyword evidence="6" id="KW-1185">Reference proteome</keyword>
<dbReference type="GO" id="GO:0016832">
    <property type="term" value="F:aldehyde-lyase activity"/>
    <property type="evidence" value="ECO:0007669"/>
    <property type="project" value="TreeGrafter"/>
</dbReference>
<dbReference type="RefSeq" id="WP_354696005.1">
    <property type="nucleotide sequence ID" value="NZ_JAZHOG010000009.1"/>
</dbReference>
<evidence type="ECO:0000256" key="3">
    <source>
        <dbReference type="ARBA" id="ARBA00023239"/>
    </source>
</evidence>
<keyword evidence="3 5" id="KW-0456">Lyase</keyword>
<dbReference type="InterPro" id="IPR040442">
    <property type="entry name" value="Pyrv_kinase-like_dom_sf"/>
</dbReference>
<comment type="similarity">
    <text evidence="1">Belongs to the HpcH/HpaI aldolase family.</text>
</comment>
<dbReference type="AlphaFoldDB" id="A0AAW9RA09"/>
<evidence type="ECO:0000256" key="1">
    <source>
        <dbReference type="ARBA" id="ARBA00005568"/>
    </source>
</evidence>
<accession>A0AAW9RA09</accession>
<name>A0AAW9RA09_9GAMM</name>
<feature type="domain" description="HpcH/HpaI aldolase/citrate lyase" evidence="4">
    <location>
        <begin position="28"/>
        <end position="234"/>
    </location>
</feature>
<gene>
    <name evidence="5" type="ORF">V3330_13700</name>
</gene>
<evidence type="ECO:0000313" key="6">
    <source>
        <dbReference type="Proteomes" id="UP001359886"/>
    </source>
</evidence>
<dbReference type="Proteomes" id="UP001359886">
    <property type="component" value="Unassembled WGS sequence"/>
</dbReference>
<comment type="caution">
    <text evidence="5">The sequence shown here is derived from an EMBL/GenBank/DDBJ whole genome shotgun (WGS) entry which is preliminary data.</text>
</comment>
<dbReference type="SUPFAM" id="SSF51621">
    <property type="entry name" value="Phosphoenolpyruvate/pyruvate domain"/>
    <property type="match status" value="1"/>
</dbReference>
<evidence type="ECO:0000259" key="4">
    <source>
        <dbReference type="Pfam" id="PF03328"/>
    </source>
</evidence>
<dbReference type="Gene3D" id="3.20.20.60">
    <property type="entry name" value="Phosphoenolpyruvate-binding domains"/>
    <property type="match status" value="1"/>
</dbReference>
<dbReference type="PANTHER" id="PTHR30502:SF0">
    <property type="entry name" value="PHOSPHOENOLPYRUVATE CARBOXYLASE FAMILY PROTEIN"/>
    <property type="match status" value="1"/>
</dbReference>
<sequence>MSNANPLSEHIATVRDHLREGSLTLAWFSLGSIPLVEIGARTGHAAAVIDLQHGLWDRMSAYLAVSAIREVPVLMRAAANTDLAICEALDSGAAGVIVPYVETRAEAEAAVAAARFPAGGHRSAGSVRALAEGLVECVAAKPVVGLMIESALGVENAAAIASVPEVDFVFIGPGDLALSLDSFPQVDDRHANACLAVQDACRFAGVPCGIFCMSAEDARARSGQGFAAVVPANDIGVVANGFTLPDAAVAD</sequence>
<organism evidence="5 6">
    <name type="scientific">Elongatibacter sediminis</name>
    <dbReference type="NCBI Taxonomy" id="3119006"/>
    <lineage>
        <taxon>Bacteria</taxon>
        <taxon>Pseudomonadati</taxon>
        <taxon>Pseudomonadota</taxon>
        <taxon>Gammaproteobacteria</taxon>
        <taxon>Chromatiales</taxon>
        <taxon>Wenzhouxiangellaceae</taxon>
        <taxon>Elongatibacter</taxon>
    </lineage>
</organism>
<dbReference type="GO" id="GO:0005737">
    <property type="term" value="C:cytoplasm"/>
    <property type="evidence" value="ECO:0007669"/>
    <property type="project" value="TreeGrafter"/>
</dbReference>
<evidence type="ECO:0000313" key="5">
    <source>
        <dbReference type="EMBL" id="MEJ8568682.1"/>
    </source>
</evidence>
<dbReference type="InterPro" id="IPR005000">
    <property type="entry name" value="Aldolase/citrate-lyase_domain"/>
</dbReference>
<dbReference type="EMBL" id="JAZHOG010000009">
    <property type="protein sequence ID" value="MEJ8568682.1"/>
    <property type="molecule type" value="Genomic_DNA"/>
</dbReference>
<reference evidence="5 6" key="1">
    <citation type="submission" date="2024-02" db="EMBL/GenBank/DDBJ databases">
        <title>A novel Wenzhouxiangellaceae bacterium, isolated from coastal sediments.</title>
        <authorList>
            <person name="Du Z.-J."/>
            <person name="Ye Y.-Q."/>
            <person name="Zhang X.-Y."/>
        </authorList>
    </citation>
    <scope>NUCLEOTIDE SEQUENCE [LARGE SCALE GENOMIC DNA]</scope>
    <source>
        <strain evidence="5 6">CH-27</strain>
    </source>
</reference>
<protein>
    <submittedName>
        <fullName evidence="5">Aldolase/citrate lyase family protein</fullName>
    </submittedName>
</protein>
<dbReference type="InterPro" id="IPR015813">
    <property type="entry name" value="Pyrv/PenolPyrv_kinase-like_dom"/>
</dbReference>
<dbReference type="Pfam" id="PF03328">
    <property type="entry name" value="HpcH_HpaI"/>
    <property type="match status" value="1"/>
</dbReference>